<sequence>MRRIVASMLACAAVVTMANGAVAGERQGAFSVSPFVGGYTFDGEQHLETAPVFGLRLGYDLTKNWGVEAVADFLATEGTRNDRSVNALSYRLDILYNFLPDGPLVPYLAVGGGGITYGHGHDGLKISDRTTDATINAGGGIKYFLTDSVALRADARQLFLLESPDSPKYNWEYTAGLTFLFGGQAAPAPVAAPAPAPAKVVAPPPAPAPVPKPAPVVAPAPAPVPPAPSAALSITPNSITRGETATLAWSSKNATNCTIQPEVGAVQPQGSVTITPADNAAYTLTCNGAGGSAESAARVAVAAPAPVVAAPAAPVPAPAPKLCSPAVINIQFDTNKADLKPQFRNELKALADFLKEFPNAKGVIEGHTDNVGPKALNMKLSQRRADTIRDYLVKEFGIAPDRIKAVGYGPTRPVASNKTKAGKAQNRRIESNFTCNDK</sequence>
<evidence type="ECO:0000256" key="1">
    <source>
        <dbReference type="ARBA" id="ARBA00004571"/>
    </source>
</evidence>
<accession>A0ABS0YU42</accession>
<dbReference type="SUPFAM" id="SSF103088">
    <property type="entry name" value="OmpA-like"/>
    <property type="match status" value="1"/>
</dbReference>
<gene>
    <name evidence="14" type="ORF">JFN90_15070</name>
</gene>
<dbReference type="InterPro" id="IPR050330">
    <property type="entry name" value="Bact_OuterMem_StrucFunc"/>
</dbReference>
<keyword evidence="6" id="KW-0406">Ion transport</keyword>
<dbReference type="PANTHER" id="PTHR30329:SF21">
    <property type="entry name" value="LIPOPROTEIN YIAD-RELATED"/>
    <property type="match status" value="1"/>
</dbReference>
<keyword evidence="8 10" id="KW-0472">Membrane</keyword>
<evidence type="ECO:0000256" key="10">
    <source>
        <dbReference type="PROSITE-ProRule" id="PRU00473"/>
    </source>
</evidence>
<keyword evidence="7" id="KW-0626">Porin</keyword>
<evidence type="ECO:0000313" key="14">
    <source>
        <dbReference type="EMBL" id="MBJ6801453.1"/>
    </source>
</evidence>
<dbReference type="PROSITE" id="PS01068">
    <property type="entry name" value="OMPA_1"/>
    <property type="match status" value="1"/>
</dbReference>
<feature type="region of interest" description="Disordered" evidence="11">
    <location>
        <begin position="409"/>
        <end position="438"/>
    </location>
</feature>
<evidence type="ECO:0000259" key="13">
    <source>
        <dbReference type="PROSITE" id="PS51123"/>
    </source>
</evidence>
<dbReference type="Gene3D" id="3.30.1330.60">
    <property type="entry name" value="OmpA-like domain"/>
    <property type="match status" value="1"/>
</dbReference>
<proteinExistence type="predicted"/>
<dbReference type="PANTHER" id="PTHR30329">
    <property type="entry name" value="STATOR ELEMENT OF FLAGELLAR MOTOR COMPLEX"/>
    <property type="match status" value="1"/>
</dbReference>
<dbReference type="InterPro" id="IPR027385">
    <property type="entry name" value="Beta-barrel_OMP"/>
</dbReference>
<dbReference type="PRINTS" id="PR01021">
    <property type="entry name" value="OMPADOMAIN"/>
</dbReference>
<organism evidence="14 15">
    <name type="scientific">Geomonas propionica</name>
    <dbReference type="NCBI Taxonomy" id="2798582"/>
    <lineage>
        <taxon>Bacteria</taxon>
        <taxon>Pseudomonadati</taxon>
        <taxon>Thermodesulfobacteriota</taxon>
        <taxon>Desulfuromonadia</taxon>
        <taxon>Geobacterales</taxon>
        <taxon>Geobacteraceae</taxon>
        <taxon>Geomonas</taxon>
    </lineage>
</organism>
<evidence type="ECO:0000256" key="6">
    <source>
        <dbReference type="ARBA" id="ARBA00023065"/>
    </source>
</evidence>
<dbReference type="InterPro" id="IPR011250">
    <property type="entry name" value="OMP/PagP_B-barrel"/>
</dbReference>
<evidence type="ECO:0000256" key="2">
    <source>
        <dbReference type="ARBA" id="ARBA00022448"/>
    </source>
</evidence>
<reference evidence="14 15" key="1">
    <citation type="submission" date="2020-12" db="EMBL/GenBank/DDBJ databases">
        <title>Geomonas sp. Red259, isolated from paddy soil.</title>
        <authorList>
            <person name="Xu Z."/>
            <person name="Zhang Z."/>
            <person name="Masuda Y."/>
            <person name="Itoh H."/>
            <person name="Senoo K."/>
        </authorList>
    </citation>
    <scope>NUCLEOTIDE SEQUENCE [LARGE SCALE GENOMIC DNA]</scope>
    <source>
        <strain evidence="14 15">Red259</strain>
    </source>
</reference>
<evidence type="ECO:0000256" key="8">
    <source>
        <dbReference type="ARBA" id="ARBA00023136"/>
    </source>
</evidence>
<evidence type="ECO:0000256" key="3">
    <source>
        <dbReference type="ARBA" id="ARBA00022452"/>
    </source>
</evidence>
<feature type="chain" id="PRO_5046896257" evidence="12">
    <location>
        <begin position="24"/>
        <end position="438"/>
    </location>
</feature>
<dbReference type="InterPro" id="IPR006665">
    <property type="entry name" value="OmpA-like"/>
</dbReference>
<comment type="subcellular location">
    <subcellularLocation>
        <location evidence="1">Cell outer membrane</location>
        <topology evidence="1">Multi-pass membrane protein</topology>
    </subcellularLocation>
</comment>
<dbReference type="PROSITE" id="PS51123">
    <property type="entry name" value="OMPA_2"/>
    <property type="match status" value="1"/>
</dbReference>
<dbReference type="InterPro" id="IPR036737">
    <property type="entry name" value="OmpA-like_sf"/>
</dbReference>
<evidence type="ECO:0000256" key="5">
    <source>
        <dbReference type="ARBA" id="ARBA00022729"/>
    </source>
</evidence>
<name>A0ABS0YU42_9BACT</name>
<keyword evidence="5 12" id="KW-0732">Signal</keyword>
<feature type="signal peptide" evidence="12">
    <location>
        <begin position="1"/>
        <end position="23"/>
    </location>
</feature>
<evidence type="ECO:0000313" key="15">
    <source>
        <dbReference type="Proteomes" id="UP000641025"/>
    </source>
</evidence>
<evidence type="ECO:0000256" key="9">
    <source>
        <dbReference type="ARBA" id="ARBA00023237"/>
    </source>
</evidence>
<dbReference type="CDD" id="cd07185">
    <property type="entry name" value="OmpA_C-like"/>
    <property type="match status" value="1"/>
</dbReference>
<keyword evidence="4" id="KW-0812">Transmembrane</keyword>
<keyword evidence="9" id="KW-0998">Cell outer membrane</keyword>
<evidence type="ECO:0000256" key="7">
    <source>
        <dbReference type="ARBA" id="ARBA00023114"/>
    </source>
</evidence>
<dbReference type="RefSeq" id="WP_199395946.1">
    <property type="nucleotide sequence ID" value="NZ_JAEMHK010000011.1"/>
</dbReference>
<protein>
    <submittedName>
        <fullName evidence="14">OmpA family protein</fullName>
    </submittedName>
</protein>
<dbReference type="NCBIfam" id="TIGR04565">
    <property type="entry name" value="OMP_myx_plus"/>
    <property type="match status" value="1"/>
</dbReference>
<dbReference type="Pfam" id="PF13505">
    <property type="entry name" value="OMP_b-brl"/>
    <property type="match status" value="1"/>
</dbReference>
<evidence type="ECO:0000256" key="11">
    <source>
        <dbReference type="SAM" id="MobiDB-lite"/>
    </source>
</evidence>
<dbReference type="Proteomes" id="UP000641025">
    <property type="component" value="Unassembled WGS sequence"/>
</dbReference>
<dbReference type="InterPro" id="IPR006690">
    <property type="entry name" value="OMPA-like_CS"/>
</dbReference>
<dbReference type="InterPro" id="IPR030820">
    <property type="entry name" value="OMP_myx_plus_Proteobacteria"/>
</dbReference>
<dbReference type="EMBL" id="JAEMHK010000011">
    <property type="protein sequence ID" value="MBJ6801453.1"/>
    <property type="molecule type" value="Genomic_DNA"/>
</dbReference>
<dbReference type="SUPFAM" id="SSF56925">
    <property type="entry name" value="OMPA-like"/>
    <property type="match status" value="1"/>
</dbReference>
<evidence type="ECO:0000256" key="4">
    <source>
        <dbReference type="ARBA" id="ARBA00022692"/>
    </source>
</evidence>
<feature type="domain" description="OmpA-like" evidence="13">
    <location>
        <begin position="319"/>
        <end position="437"/>
    </location>
</feature>
<comment type="caution">
    <text evidence="14">The sequence shown here is derived from an EMBL/GenBank/DDBJ whole genome shotgun (WGS) entry which is preliminary data.</text>
</comment>
<keyword evidence="15" id="KW-1185">Reference proteome</keyword>
<dbReference type="Gene3D" id="2.40.160.20">
    <property type="match status" value="1"/>
</dbReference>
<dbReference type="Pfam" id="PF00691">
    <property type="entry name" value="OmpA"/>
    <property type="match status" value="1"/>
</dbReference>
<keyword evidence="2" id="KW-0813">Transport</keyword>
<evidence type="ECO:0000256" key="12">
    <source>
        <dbReference type="SAM" id="SignalP"/>
    </source>
</evidence>
<dbReference type="InterPro" id="IPR006664">
    <property type="entry name" value="OMP_bac"/>
</dbReference>
<keyword evidence="3" id="KW-1134">Transmembrane beta strand</keyword>